<reference evidence="3" key="1">
    <citation type="submission" date="2017-02" db="UniProtKB">
        <authorList>
            <consortium name="WormBaseParasite"/>
        </authorList>
    </citation>
    <scope>IDENTIFICATION</scope>
</reference>
<protein>
    <submittedName>
        <fullName evidence="3">Tantalus domain-containing protein</fullName>
    </submittedName>
</protein>
<sequence>MPKKRTLPNSIRRRILRRRLRRRAFGRREKSKIVRKRDFGVQTELSLLSLESSLQTPASEIAQVLEISEITRLNAKPTESNCLHSIPQLASSTKELAENGKWTRQNNNEEIFEKSRHRLDSKLGNFTNGKPKVAILGETTHTGDALTQEEKVLETPQKTFTWSRKETIFNTQRSEDFCDSAYSSCNRANAKPLETSLSPTKAHICRTPIATNLTTPSYMAPTIASVRKISTSISRNYNLEMNTRQLAQHKHSAPKTTSRRSLSLDDISILKANQEYDNPTGSK</sequence>
<organism evidence="3">
    <name type="scientific">Rodentolepis nana</name>
    <name type="common">Dwarf tapeworm</name>
    <name type="synonym">Hymenolepis nana</name>
    <dbReference type="NCBI Taxonomy" id="102285"/>
    <lineage>
        <taxon>Eukaryota</taxon>
        <taxon>Metazoa</taxon>
        <taxon>Spiralia</taxon>
        <taxon>Lophotrochozoa</taxon>
        <taxon>Platyhelminthes</taxon>
        <taxon>Cestoda</taxon>
        <taxon>Eucestoda</taxon>
        <taxon>Cyclophyllidea</taxon>
        <taxon>Hymenolepididae</taxon>
        <taxon>Rodentolepis</taxon>
    </lineage>
</organism>
<dbReference type="EMBL" id="UZAE01002126">
    <property type="protein sequence ID" value="VDN99429.1"/>
    <property type="molecule type" value="Genomic_DNA"/>
</dbReference>
<proteinExistence type="predicted"/>
<evidence type="ECO:0000313" key="3">
    <source>
        <dbReference type="WBParaSite" id="HNAJ_0000357201-mRNA-1"/>
    </source>
</evidence>
<keyword evidence="2" id="KW-1185">Reference proteome</keyword>
<dbReference type="AlphaFoldDB" id="A0A0R3T933"/>
<dbReference type="Proteomes" id="UP000278807">
    <property type="component" value="Unassembled WGS sequence"/>
</dbReference>
<evidence type="ECO:0000313" key="2">
    <source>
        <dbReference type="Proteomes" id="UP000278807"/>
    </source>
</evidence>
<name>A0A0R3T933_RODNA</name>
<gene>
    <name evidence="1" type="ORF">HNAJ_LOCUS3570</name>
</gene>
<accession>A0A0R3T933</accession>
<dbReference type="OrthoDB" id="6325064at2759"/>
<dbReference type="WBParaSite" id="HNAJ_0000357201-mRNA-1">
    <property type="protein sequence ID" value="HNAJ_0000357201-mRNA-1"/>
    <property type="gene ID" value="HNAJ_0000357201"/>
</dbReference>
<reference evidence="1 2" key="2">
    <citation type="submission" date="2018-11" db="EMBL/GenBank/DDBJ databases">
        <authorList>
            <consortium name="Pathogen Informatics"/>
        </authorList>
    </citation>
    <scope>NUCLEOTIDE SEQUENCE [LARGE SCALE GENOMIC DNA]</scope>
</reference>
<evidence type="ECO:0000313" key="1">
    <source>
        <dbReference type="EMBL" id="VDN99429.1"/>
    </source>
</evidence>